<protein>
    <submittedName>
        <fullName evidence="2">Unannotated protein</fullName>
    </submittedName>
</protein>
<organism evidence="2">
    <name type="scientific">freshwater metagenome</name>
    <dbReference type="NCBI Taxonomy" id="449393"/>
    <lineage>
        <taxon>unclassified sequences</taxon>
        <taxon>metagenomes</taxon>
        <taxon>ecological metagenomes</taxon>
    </lineage>
</organism>
<reference evidence="2" key="1">
    <citation type="submission" date="2020-05" db="EMBL/GenBank/DDBJ databases">
        <authorList>
            <person name="Chiriac C."/>
            <person name="Salcher M."/>
            <person name="Ghai R."/>
            <person name="Kavagutti S V."/>
        </authorList>
    </citation>
    <scope>NUCLEOTIDE SEQUENCE</scope>
</reference>
<sequence>MSSASASAKRHERLPNVGATDSTAYLVRFALIRASCHSSSGPSTRSALMADSRACQAWSMIGGKTSTQGASARSLEVGEAAAATRSSSSHSCRSLRRAPSAPDRAEARRCLSRWSMTALARAPSAGPSRSAWRSRRSRSTSVSRMAPSSRATQASSPARPLAHSSSSSGAKFFRAHRRRRAATRIWCTESGSPRRTATSDSMK</sequence>
<proteinExistence type="predicted"/>
<name>A0A6J6S9C3_9ZZZZ</name>
<evidence type="ECO:0000313" key="2">
    <source>
        <dbReference type="EMBL" id="CAB4731137.1"/>
    </source>
</evidence>
<feature type="compositionally biased region" description="Polar residues" evidence="1">
    <location>
        <begin position="189"/>
        <end position="203"/>
    </location>
</feature>
<dbReference type="AlphaFoldDB" id="A0A6J6S9C3"/>
<evidence type="ECO:0000256" key="1">
    <source>
        <dbReference type="SAM" id="MobiDB-lite"/>
    </source>
</evidence>
<feature type="compositionally biased region" description="Low complexity" evidence="1">
    <location>
        <begin position="121"/>
        <end position="131"/>
    </location>
</feature>
<feature type="region of interest" description="Disordered" evidence="1">
    <location>
        <begin position="81"/>
        <end position="106"/>
    </location>
</feature>
<dbReference type="EMBL" id="CAEZYW010000017">
    <property type="protein sequence ID" value="CAB4731137.1"/>
    <property type="molecule type" value="Genomic_DNA"/>
</dbReference>
<feature type="region of interest" description="Disordered" evidence="1">
    <location>
        <begin position="184"/>
        <end position="203"/>
    </location>
</feature>
<feature type="compositionally biased region" description="Low complexity" evidence="1">
    <location>
        <begin position="81"/>
        <end position="92"/>
    </location>
</feature>
<feature type="region of interest" description="Disordered" evidence="1">
    <location>
        <begin position="121"/>
        <end position="175"/>
    </location>
</feature>
<gene>
    <name evidence="2" type="ORF">UFOPK2786_00188</name>
</gene>
<accession>A0A6J6S9C3</accession>